<gene>
    <name evidence="2" type="ORF">I6N98_04390</name>
</gene>
<evidence type="ECO:0000313" key="3">
    <source>
        <dbReference type="Proteomes" id="UP000596063"/>
    </source>
</evidence>
<dbReference type="PANTHER" id="PTHR18964:SF174">
    <property type="entry name" value="D-ALLOSE KINASE-RELATED"/>
    <property type="match status" value="1"/>
</dbReference>
<dbReference type="InterPro" id="IPR043129">
    <property type="entry name" value="ATPase_NBD"/>
</dbReference>
<keyword evidence="1" id="KW-0119">Carbohydrate metabolism</keyword>
<dbReference type="Proteomes" id="UP000596063">
    <property type="component" value="Chromosome"/>
</dbReference>
<dbReference type="PROSITE" id="PS01125">
    <property type="entry name" value="ROK"/>
    <property type="match status" value="1"/>
</dbReference>
<dbReference type="PANTHER" id="PTHR18964">
    <property type="entry name" value="ROK (REPRESSOR, ORF, KINASE) FAMILY"/>
    <property type="match status" value="1"/>
</dbReference>
<reference evidence="2 3" key="1">
    <citation type="submission" date="2020-12" db="EMBL/GenBank/DDBJ databases">
        <authorList>
            <person name="Shan Y."/>
        </authorList>
    </citation>
    <scope>NUCLEOTIDE SEQUENCE [LARGE SCALE GENOMIC DNA]</scope>
    <source>
        <strain evidence="3">csc3.9</strain>
    </source>
</reference>
<dbReference type="InterPro" id="IPR049874">
    <property type="entry name" value="ROK_cs"/>
</dbReference>
<sequence length="293" mass="30418">MRIGIDLGGTKIEGVVLADDGAVLARQRISTPGNHYLNILDAVSGLVTDLENQVATTCSVGIGTPGAASTVTGLMKNCNTTCLNGRPLAEDLSLKLGRRVRIANDANCFALSEAVDGSGANAEVVFGVIIGTGVGGGIVINRQILRGHNAIGGEWGHNLFPGQSEGRPCYCGRQDCVETWLSGAGLAASYRAQGGKADNGKAVADKLAGGDLLAKRVIKDYCRQLARALSVVCNILDPGVIVLGGGLSQLPDLAPRTTEALRQMVFSDACNTEVRIAKYGDASGVRGAAWLWE</sequence>
<dbReference type="EMBL" id="CP066167">
    <property type="protein sequence ID" value="QQD19100.1"/>
    <property type="molecule type" value="Genomic_DNA"/>
</dbReference>
<keyword evidence="3" id="KW-1185">Reference proteome</keyword>
<dbReference type="Pfam" id="PF00480">
    <property type="entry name" value="ROK"/>
    <property type="match status" value="1"/>
</dbReference>
<organism evidence="2 3">
    <name type="scientific">Spongiibacter nanhainus</name>
    <dbReference type="NCBI Taxonomy" id="2794344"/>
    <lineage>
        <taxon>Bacteria</taxon>
        <taxon>Pseudomonadati</taxon>
        <taxon>Pseudomonadota</taxon>
        <taxon>Gammaproteobacteria</taxon>
        <taxon>Cellvibrionales</taxon>
        <taxon>Spongiibacteraceae</taxon>
        <taxon>Spongiibacter</taxon>
    </lineage>
</organism>
<dbReference type="GO" id="GO:0004396">
    <property type="term" value="F:hexokinase activity"/>
    <property type="evidence" value="ECO:0007669"/>
    <property type="project" value="TreeGrafter"/>
</dbReference>
<dbReference type="KEGG" id="snan:I6N98_04390"/>
<proteinExistence type="predicted"/>
<dbReference type="InterPro" id="IPR000600">
    <property type="entry name" value="ROK"/>
</dbReference>
<dbReference type="RefSeq" id="WP_198570585.1">
    <property type="nucleotide sequence ID" value="NZ_CP066167.1"/>
</dbReference>
<accession>A0A7T4US58</accession>
<dbReference type="Gene3D" id="3.30.420.40">
    <property type="match status" value="2"/>
</dbReference>
<evidence type="ECO:0000313" key="2">
    <source>
        <dbReference type="EMBL" id="QQD19100.1"/>
    </source>
</evidence>
<protein>
    <submittedName>
        <fullName evidence="2">ROK family protein</fullName>
    </submittedName>
</protein>
<evidence type="ECO:0000256" key="1">
    <source>
        <dbReference type="ARBA" id="ARBA00023277"/>
    </source>
</evidence>
<dbReference type="AlphaFoldDB" id="A0A7T4US58"/>
<dbReference type="SUPFAM" id="SSF53067">
    <property type="entry name" value="Actin-like ATPase domain"/>
    <property type="match status" value="1"/>
</dbReference>
<name>A0A7T4US58_9GAMM</name>